<comment type="function">
    <text evidence="9">Catalyzes the reversible interconversion of isobutyryl-CoA and n-butyryl-CoA, using radical chemistry. Also exhibits GTPase activity, associated with its G-protein domain (MeaI) that functions as a chaperone that assists cofactor delivery and proper holo-enzyme assembly.</text>
</comment>
<evidence type="ECO:0000313" key="11">
    <source>
        <dbReference type="EMBL" id="MBD0834871.1"/>
    </source>
</evidence>
<comment type="caution">
    <text evidence="9">Lacks conserved residue(s) required for the propagation of feature annotation.</text>
</comment>
<evidence type="ECO:0000256" key="7">
    <source>
        <dbReference type="ARBA" id="ARBA00023235"/>
    </source>
</evidence>
<dbReference type="InterPro" id="IPR006158">
    <property type="entry name" value="Cobalamin-bd"/>
</dbReference>
<keyword evidence="9" id="KW-0460">Magnesium</keyword>
<evidence type="ECO:0000256" key="6">
    <source>
        <dbReference type="ARBA" id="ARBA00023186"/>
    </source>
</evidence>
<dbReference type="PANTHER" id="PTHR43087:SF1">
    <property type="entry name" value="LAO_AO TRANSPORT SYSTEM ATPASE"/>
    <property type="match status" value="1"/>
</dbReference>
<keyword evidence="6 9" id="KW-0143">Chaperone</keyword>
<comment type="caution">
    <text evidence="11">The sequence shown here is derived from an EMBL/GenBank/DDBJ whole genome shotgun (WGS) entry which is preliminary data.</text>
</comment>
<feature type="domain" description="B12-binding" evidence="10">
    <location>
        <begin position="11"/>
        <end position="149"/>
    </location>
</feature>
<keyword evidence="9" id="KW-0511">Multifunctional enzyme</keyword>
<feature type="binding site" evidence="9">
    <location>
        <position position="912"/>
    </location>
    <ligand>
        <name>substrate</name>
    </ligand>
</feature>
<dbReference type="InterPro" id="IPR052040">
    <property type="entry name" value="GTPase/Isobutyryl-CoA_mutase"/>
</dbReference>
<dbReference type="GO" id="GO:0005525">
    <property type="term" value="F:GTP binding"/>
    <property type="evidence" value="ECO:0007669"/>
    <property type="project" value="UniProtKB-UniRule"/>
</dbReference>
<proteinExistence type="inferred from homology"/>
<feature type="binding site" evidence="9">
    <location>
        <position position="634"/>
    </location>
    <ligand>
        <name>substrate</name>
    </ligand>
</feature>
<dbReference type="PROSITE" id="PS51332">
    <property type="entry name" value="B12_BINDING"/>
    <property type="match status" value="1"/>
</dbReference>
<feature type="binding site" evidence="9">
    <location>
        <position position="233"/>
    </location>
    <ligand>
        <name>Mg(2+)</name>
        <dbReference type="ChEBI" id="CHEBI:18420"/>
        <label>2</label>
    </ligand>
</feature>
<accession>A0A8J6UJL0</accession>
<feature type="binding site" evidence="9">
    <location>
        <begin position="342"/>
        <end position="345"/>
    </location>
    <ligand>
        <name>GTP</name>
        <dbReference type="ChEBI" id="CHEBI:37565"/>
    </ligand>
</feature>
<dbReference type="CDD" id="cd02071">
    <property type="entry name" value="MM_CoA_mut_B12_BD"/>
    <property type="match status" value="1"/>
</dbReference>
<dbReference type="GO" id="GO:0006637">
    <property type="term" value="P:acyl-CoA metabolic process"/>
    <property type="evidence" value="ECO:0007669"/>
    <property type="project" value="UniProtKB-UniRule"/>
</dbReference>
<evidence type="ECO:0000256" key="9">
    <source>
        <dbReference type="HAMAP-Rule" id="MF_02050"/>
    </source>
</evidence>
<dbReference type="EC" id="3.6.5.-" evidence="9"/>
<dbReference type="Gene3D" id="3.40.50.300">
    <property type="entry name" value="P-loop containing nucleotide triphosphate hydrolases"/>
    <property type="match status" value="1"/>
</dbReference>
<keyword evidence="7 9" id="KW-0413">Isomerase</keyword>
<dbReference type="SUPFAM" id="SSF52540">
    <property type="entry name" value="P-loop containing nucleoside triphosphate hydrolases"/>
    <property type="match status" value="1"/>
</dbReference>
<feature type="binding site" evidence="9">
    <location>
        <position position="917"/>
    </location>
    <ligand>
        <name>substrate</name>
    </ligand>
</feature>
<comment type="similarity">
    <text evidence="9">Belongs to the IcmF family.</text>
</comment>
<comment type="cofactor">
    <cofactor evidence="1 9">
        <name>adenosylcob(III)alamin</name>
        <dbReference type="ChEBI" id="CHEBI:18408"/>
    </cofactor>
</comment>
<feature type="binding site" evidence="9">
    <location>
        <position position="295"/>
    </location>
    <ligand>
        <name>Mg(2+)</name>
        <dbReference type="ChEBI" id="CHEBI:18420"/>
        <label>1</label>
        <note>catalytic</note>
    </ligand>
</feature>
<dbReference type="InterPro" id="IPR016176">
    <property type="entry name" value="Cbl-dep_enz_cat"/>
</dbReference>
<dbReference type="EMBL" id="JACVXC010000001">
    <property type="protein sequence ID" value="MBD0834871.1"/>
    <property type="molecule type" value="Genomic_DNA"/>
</dbReference>
<keyword evidence="12" id="KW-1185">Reference proteome</keyword>
<feature type="binding site" evidence="9">
    <location>
        <position position="296"/>
    </location>
    <ligand>
        <name>Mg(2+)</name>
        <dbReference type="ChEBI" id="CHEBI:18420"/>
        <label>2</label>
    </ligand>
</feature>
<name>A0A8J6UJL0_9FLAO</name>
<dbReference type="InterPro" id="IPR027417">
    <property type="entry name" value="P-loop_NTPase"/>
</dbReference>
<feature type="binding site" evidence="9">
    <location>
        <position position="295"/>
    </location>
    <ligand>
        <name>Mg(2+)</name>
        <dbReference type="ChEBI" id="CHEBI:18420"/>
        <label>2</label>
    </ligand>
</feature>
<dbReference type="RefSeq" id="WP_188215321.1">
    <property type="nucleotide sequence ID" value="NZ_BAABGH010000018.1"/>
</dbReference>
<evidence type="ECO:0000259" key="10">
    <source>
        <dbReference type="PROSITE" id="PS51332"/>
    </source>
</evidence>
<sequence length="1149" mass="128899">MHTAPYKPKHKVRIVTAASLFDGHDAAINIMRRIIQSTGVEVIHLGHDRSVEEVVNTAIQEDANAIAMTSYQGGHNEYFKYMYDLLKEKGASHIKIFGGGGGVILPEEIKELMDYGITRIYSPDDGRELGLQGMINDLVEQSDFAVGDSLNGEVKELETKNPKSIARVISSAENFPEVAKDTLAIIHDKNKTSKTPVLGITGTGGAGKSSLVDELVRRFLIDFPEKTLGIISVDPSKRKTGGALLGDRIRMNAINNPRVYMRSLATRQSNLALSKHVNEAIEVLKAANYDLIILETSGIGQSDTEIVEHSNVSLYVMTPEFGAATQLEKIDMLDFADLVAINKFDKRGALDALRDVKKQYMRNHELWEVNQDDLPVFGTIASQFNDPGMNALYKAVMDTIFEKTGADLNSTFEISKEMSEKIFVIPPSRTRYLSEIAETNRTYDKIALDQVEVAQKLYGIYKTIGSVSNVTSRKVEMSFIGKLGLNEEEILKHVQNENDKEFLKLLLKEFDRVKMNLDPYNWEVIAGWGEKIDKYKNPIYTFKVRDKEIKIETHTESLSHTQIPKVALPKYQAWGDILRWTLQENVPGEFPYTSGLYPFKRTGEDPTRMFAGEGGPERTNRRFHYVSLGMPAKRLSTAFDSVTLYGNDPDYRPDIYGKIGNAGVSICCLDDAKKLYSGFNLADAMTSVSMTINGPAPMLLGFFMNAAIDQQCELYIKAQGLEKEVEAKIQAIYKEKGVERPEYNGELPDGNDGLGLMLLGVTGDQVLSKDVYDKIKTETIAQVRGTVQADILKEDQAQNTCIFSTEFALRLMGDVQEYFIENNVRNFYSVSISGYHIAEAGANPITQLALTLSNGFTYVEYYLSRGMDINKFGPNLSFFFSNGIDPEYAVIGRVARRIWAKALKQKYGANPRAQMLKYHIQTSGRSLHAQEIDFNDIRTTLQALYAIYDNCNSLHTNAYDEAITTPTEESVRRAMAIQLIINKELGLARNENPIQGSFIIEELTDLVEEAVLAEFDRITERGGVLGAMETMYQRSKIQEESLYYETLKHNGEFPIIGVNTFLSSKGSPTIQPKEVIRATEEEKQFQIKTLENLHKTYEDRIEATLTKVQEAAIQNQNVFEVLMEATKVCSLGQITDALFEVGGQYRRNM</sequence>
<evidence type="ECO:0000256" key="8">
    <source>
        <dbReference type="ARBA" id="ARBA00023285"/>
    </source>
</evidence>
<comment type="catalytic activity">
    <reaction evidence="9">
        <text>GTP + H2O = GDP + phosphate + H(+)</text>
        <dbReference type="Rhea" id="RHEA:19669"/>
        <dbReference type="ChEBI" id="CHEBI:15377"/>
        <dbReference type="ChEBI" id="CHEBI:15378"/>
        <dbReference type="ChEBI" id="CHEBI:37565"/>
        <dbReference type="ChEBI" id="CHEBI:43474"/>
        <dbReference type="ChEBI" id="CHEBI:58189"/>
    </reaction>
</comment>
<dbReference type="Pfam" id="PF03308">
    <property type="entry name" value="MeaB"/>
    <property type="match status" value="1"/>
</dbReference>
<reference evidence="11" key="2">
    <citation type="submission" date="2020-09" db="EMBL/GenBank/DDBJ databases">
        <authorList>
            <person name="Wu Z."/>
        </authorList>
    </citation>
    <scope>NUCLEOTIDE SEQUENCE</scope>
    <source>
        <strain evidence="11">SC17</strain>
    </source>
</reference>
<dbReference type="Pfam" id="PF02310">
    <property type="entry name" value="B12-binding"/>
    <property type="match status" value="1"/>
</dbReference>
<comment type="cofactor">
    <cofactor evidence="9">
        <name>Mg(2+)</name>
        <dbReference type="ChEBI" id="CHEBI:18420"/>
    </cofactor>
</comment>
<keyword evidence="4 9" id="KW-0378">Hydrolase</keyword>
<dbReference type="SUPFAM" id="SSF52242">
    <property type="entry name" value="Cobalamin (vitamin B12)-binding domain"/>
    <property type="match status" value="1"/>
</dbReference>
<feature type="binding site" evidence="9">
    <location>
        <position position="247"/>
    </location>
    <ligand>
        <name>Mg(2+)</name>
        <dbReference type="ChEBI" id="CHEBI:18420"/>
        <label>2</label>
    </ligand>
</feature>
<dbReference type="SUPFAM" id="SSF51703">
    <property type="entry name" value="Cobalamin (vitamin B12)-dependent enzymes"/>
    <property type="match status" value="1"/>
</dbReference>
<keyword evidence="3 9" id="KW-0547">Nucleotide-binding</keyword>
<feature type="binding site" evidence="9">
    <location>
        <position position="250"/>
    </location>
    <ligand>
        <name>GTP</name>
        <dbReference type="ChEBI" id="CHEBI:37565"/>
    </ligand>
</feature>
<feature type="binding site" evidence="9">
    <location>
        <position position="234"/>
    </location>
    <ligand>
        <name>Mg(2+)</name>
        <dbReference type="ChEBI" id="CHEBI:18420"/>
        <label>2</label>
    </ligand>
</feature>
<keyword evidence="2 9" id="KW-0846">Cobalamin</keyword>
<dbReference type="InterPro" id="IPR033669">
    <property type="entry name" value="IcmF"/>
</dbReference>
<evidence type="ECO:0000313" key="12">
    <source>
        <dbReference type="Proteomes" id="UP000602057"/>
    </source>
</evidence>
<evidence type="ECO:0000256" key="1">
    <source>
        <dbReference type="ARBA" id="ARBA00001922"/>
    </source>
</evidence>
<feature type="binding site" evidence="9">
    <location>
        <position position="1029"/>
    </location>
    <ligand>
        <name>GTP</name>
        <dbReference type="ChEBI" id="CHEBI:37565"/>
    </ligand>
</feature>
<dbReference type="Pfam" id="PF01642">
    <property type="entry name" value="MM_CoA_mutase"/>
    <property type="match status" value="2"/>
</dbReference>
<feature type="binding site" description="axial binding residue" evidence="9">
    <location>
        <position position="24"/>
    </location>
    <ligand>
        <name>adenosylcob(III)alamin</name>
        <dbReference type="ChEBI" id="CHEBI:18408"/>
    </ligand>
    <ligandPart>
        <name>Co</name>
        <dbReference type="ChEBI" id="CHEBI:27638"/>
    </ligandPart>
</feature>
<dbReference type="GO" id="GO:0047727">
    <property type="term" value="F:isobutyryl-CoA mutase activity"/>
    <property type="evidence" value="ECO:0007669"/>
    <property type="project" value="UniProtKB-UniRule"/>
</dbReference>
<feature type="binding site" evidence="9">
    <location>
        <position position="828"/>
    </location>
    <ligand>
        <name>substrate</name>
    </ligand>
</feature>
<dbReference type="Gene3D" id="3.40.50.280">
    <property type="entry name" value="Cobalamin-binding domain"/>
    <property type="match status" value="1"/>
</dbReference>
<dbReference type="InterPro" id="IPR036724">
    <property type="entry name" value="Cobalamin-bd_sf"/>
</dbReference>
<dbReference type="PANTHER" id="PTHR43087">
    <property type="entry name" value="LYSINE/ARGININE/ORNITHINE TRANSPORT SYSTEM KINASE"/>
    <property type="match status" value="1"/>
</dbReference>
<comment type="subunit">
    <text evidence="9">Homodimer.</text>
</comment>
<protein>
    <recommendedName>
        <fullName evidence="9">Fused isobutyryl-CoA mutase</fullName>
    </recommendedName>
    <domain>
        <recommendedName>
            <fullName evidence="9">Isobutyryl-CoA mutase</fullName>
            <shortName evidence="9">ICM</shortName>
            <ecNumber evidence="9">5.4.99.13</ecNumber>
        </recommendedName>
    </domain>
    <domain>
        <recommendedName>
            <fullName evidence="9">P-loop GTPase</fullName>
            <ecNumber evidence="9">3.6.5.-</ecNumber>
        </recommendedName>
        <alternativeName>
            <fullName evidence="9">G-protein chaperone</fullName>
        </alternativeName>
    </domain>
</protein>
<feature type="binding site" evidence="9">
    <location>
        <position position="877"/>
    </location>
    <ligand>
        <name>substrate</name>
    </ligand>
</feature>
<dbReference type="AlphaFoldDB" id="A0A8J6UJL0"/>
<evidence type="ECO:0000256" key="2">
    <source>
        <dbReference type="ARBA" id="ARBA00022628"/>
    </source>
</evidence>
<comment type="domain">
    <text evidence="9">Is composed of four functional domains: the N-terminal 5'-deoxyadenosylcobalamin binding region that is homologous to the small subunit of ICM (IcmB), a middle P-loop GTPase domain (MeaI) that likely acts as a chaperone for ICM, a structured linker region involved in dimer formation, and a C-terminal part that is homologous to the large substrate-binding subunit of ICM (IcmA).</text>
</comment>
<keyword evidence="5 9" id="KW-0342">GTP-binding</keyword>
<dbReference type="EC" id="5.4.99.13" evidence="9"/>
<dbReference type="GO" id="GO:0003924">
    <property type="term" value="F:GTPase activity"/>
    <property type="evidence" value="ECO:0007669"/>
    <property type="project" value="UniProtKB-UniRule"/>
</dbReference>
<evidence type="ECO:0000256" key="3">
    <source>
        <dbReference type="ARBA" id="ARBA00022741"/>
    </source>
</evidence>
<dbReference type="GO" id="GO:0000287">
    <property type="term" value="F:magnesium ion binding"/>
    <property type="evidence" value="ECO:0007669"/>
    <property type="project" value="UniProtKB-UniRule"/>
</dbReference>
<comment type="catalytic activity">
    <reaction evidence="9">
        <text>2-methylpropanoyl-CoA = butanoyl-CoA</text>
        <dbReference type="Rhea" id="RHEA:13141"/>
        <dbReference type="ChEBI" id="CHEBI:57338"/>
        <dbReference type="ChEBI" id="CHEBI:57371"/>
        <dbReference type="EC" id="5.4.99.13"/>
    </reaction>
</comment>
<feature type="binding site" evidence="9">
    <location>
        <position position="209"/>
    </location>
    <ligand>
        <name>Mg(2+)</name>
        <dbReference type="ChEBI" id="CHEBI:18420"/>
        <label>1</label>
        <note>catalytic</note>
    </ligand>
</feature>
<dbReference type="GO" id="GO:0031419">
    <property type="term" value="F:cobalamin binding"/>
    <property type="evidence" value="ECO:0007669"/>
    <property type="project" value="UniProtKB-UniRule"/>
</dbReference>
<dbReference type="Gene3D" id="3.20.20.240">
    <property type="entry name" value="Methylmalonyl-CoA mutase"/>
    <property type="match status" value="1"/>
</dbReference>
<dbReference type="FunFam" id="3.40.50.280:FF:000005">
    <property type="entry name" value="Fused isobutyryl-CoA mutase"/>
    <property type="match status" value="1"/>
</dbReference>
<dbReference type="HAMAP" id="MF_02050">
    <property type="entry name" value="IcmF"/>
    <property type="match status" value="1"/>
</dbReference>
<feature type="binding site" evidence="9">
    <location>
        <position position="1148"/>
    </location>
    <ligand>
        <name>GTP</name>
        <dbReference type="ChEBI" id="CHEBI:37565"/>
    </ligand>
</feature>
<gene>
    <name evidence="9" type="primary">icmF</name>
    <name evidence="11" type="ORF">ICJ84_05445</name>
</gene>
<keyword evidence="8 9" id="KW-0170">Cobalt</keyword>
<organism evidence="11 12">
    <name type="scientific">Aestuariibaculum suncheonense</name>
    <dbReference type="NCBI Taxonomy" id="1028745"/>
    <lineage>
        <taxon>Bacteria</taxon>
        <taxon>Pseudomonadati</taxon>
        <taxon>Bacteroidota</taxon>
        <taxon>Flavobacteriia</taxon>
        <taxon>Flavobacteriales</taxon>
        <taxon>Flavobacteriaceae</taxon>
    </lineage>
</organism>
<reference evidence="11" key="1">
    <citation type="journal article" date="2013" name="Int. J. Syst. Evol. Microbiol.">
        <title>Aestuariibaculum suncheonense gen. nov., sp. nov., a marine bacterium of the family Flavobacteriaceae isolated from a tidal flat and emended descriptions of the genera Gaetbulibacter and Tamlana.</title>
        <authorList>
            <person name="Jeong S.H."/>
            <person name="Park M.S."/>
            <person name="Jin H.M."/>
            <person name="Lee K."/>
            <person name="Park W."/>
            <person name="Jeon C.O."/>
        </authorList>
    </citation>
    <scope>NUCLEOTIDE SEQUENCE</scope>
    <source>
        <strain evidence="11">SC17</strain>
    </source>
</reference>
<feature type="binding site" evidence="9">
    <location>
        <begin position="205"/>
        <end position="210"/>
    </location>
    <ligand>
        <name>GTP</name>
        <dbReference type="ChEBI" id="CHEBI:37565"/>
    </ligand>
</feature>
<feature type="binding site" evidence="9">
    <location>
        <position position="784"/>
    </location>
    <ligand>
        <name>substrate</name>
    </ligand>
</feature>
<keyword evidence="9" id="KW-0479">Metal-binding</keyword>
<evidence type="ECO:0000256" key="4">
    <source>
        <dbReference type="ARBA" id="ARBA00022801"/>
    </source>
</evidence>
<dbReference type="Proteomes" id="UP000602057">
    <property type="component" value="Unassembled WGS sequence"/>
</dbReference>
<feature type="binding site" evidence="9">
    <location>
        <position position="247"/>
    </location>
    <ligand>
        <name>Mg(2+)</name>
        <dbReference type="ChEBI" id="CHEBI:18420"/>
        <label>1</label>
        <note>catalytic</note>
    </ligand>
</feature>
<feature type="binding site" evidence="9">
    <location>
        <position position="599"/>
    </location>
    <ligand>
        <name>substrate</name>
    </ligand>
</feature>
<dbReference type="InterPro" id="IPR006099">
    <property type="entry name" value="MeMalonylCoA_mutase_a/b_cat"/>
</dbReference>
<evidence type="ECO:0000256" key="5">
    <source>
        <dbReference type="ARBA" id="ARBA00023134"/>
    </source>
</evidence>
<dbReference type="GO" id="GO:0034784">
    <property type="term" value="F:pivalyl-CoA mutase activity"/>
    <property type="evidence" value="ECO:0007669"/>
    <property type="project" value="InterPro"/>
</dbReference>